<accession>A0A1T4VQ44</accession>
<dbReference type="AlphaFoldDB" id="A0A1T4VQ44"/>
<evidence type="ECO:0000259" key="3">
    <source>
        <dbReference type="Pfam" id="PF08239"/>
    </source>
</evidence>
<evidence type="ECO:0000313" key="5">
    <source>
        <dbReference type="Proteomes" id="UP000190814"/>
    </source>
</evidence>
<organism evidence="4 5">
    <name type="scientific">Eubacterium uniforme</name>
    <dbReference type="NCBI Taxonomy" id="39495"/>
    <lineage>
        <taxon>Bacteria</taxon>
        <taxon>Bacillati</taxon>
        <taxon>Bacillota</taxon>
        <taxon>Clostridia</taxon>
        <taxon>Eubacteriales</taxon>
        <taxon>Eubacteriaceae</taxon>
        <taxon>Eubacterium</taxon>
    </lineage>
</organism>
<keyword evidence="5" id="KW-1185">Reference proteome</keyword>
<dbReference type="Gene3D" id="2.30.30.40">
    <property type="entry name" value="SH3 Domains"/>
    <property type="match status" value="1"/>
</dbReference>
<dbReference type="EMBL" id="FUXZ01000008">
    <property type="protein sequence ID" value="SKA67039.1"/>
    <property type="molecule type" value="Genomic_DNA"/>
</dbReference>
<dbReference type="Pfam" id="PF08239">
    <property type="entry name" value="SH3_3"/>
    <property type="match status" value="1"/>
</dbReference>
<feature type="domain" description="SH3b" evidence="3">
    <location>
        <begin position="117"/>
        <end position="168"/>
    </location>
</feature>
<proteinExistence type="predicted"/>
<dbReference type="RefSeq" id="WP_078766255.1">
    <property type="nucleotide sequence ID" value="NZ_FUXZ01000008.1"/>
</dbReference>
<dbReference type="Proteomes" id="UP000190814">
    <property type="component" value="Unassembled WGS sequence"/>
</dbReference>
<evidence type="ECO:0000256" key="1">
    <source>
        <dbReference type="SAM" id="MobiDB-lite"/>
    </source>
</evidence>
<dbReference type="STRING" id="39495.SAMN02745111_01376"/>
<dbReference type="InterPro" id="IPR003646">
    <property type="entry name" value="SH3-like_bac-type"/>
</dbReference>
<protein>
    <submittedName>
        <fullName evidence="4">SH3 domain-containing protein</fullName>
    </submittedName>
</protein>
<evidence type="ECO:0000313" key="4">
    <source>
        <dbReference type="EMBL" id="SKA67039.1"/>
    </source>
</evidence>
<sequence length="502" mass="56003">MKKKKYLAIGGACVVLTLGAFFSTQNKGKSDDNQNISKAAGAVTNVENTTSEGAAGSSNNSEATTEKSEGGDGSGDINNPESKDIATPNKKLTKYEKYKETLKGMGVVDLGDSDVEALYVHETMDKKSKTVGYIPHGGKMKILEKLDDNNWYKIKSGKIKGFVRSKYVLTGKKMKEAIVYNKDVIAHVEGENVGILGKANRDSTVVAIGYKEADYPIEAFSDNRKYAYVERTATITGWIPISKIKIQVTCPKAMDKEEFKEYQREYSEKEKKELESYLSISLQPTGNSLLDSIIKLVSHNESGNFKSARNPITGGEKTITVGAWQWYGENAHNILRQICNANRDKAAEIIESAFAGRRGRDKAEKLYEDILGSKNWVNEKRLFSNEELIAVKGLLGSDQGVKVQSSKIQSDIQAKVTVAIRTYNLSNDALVAYFCDLFWQNPAQARAVVDECIDHFGGARGFSRARNGLRYLHRKALNNHTFGRFTRRREYTYSYCQRLDEN</sequence>
<dbReference type="OrthoDB" id="1771585at2"/>
<feature type="chain" id="PRO_5039706210" evidence="2">
    <location>
        <begin position="23"/>
        <end position="502"/>
    </location>
</feature>
<gene>
    <name evidence="4" type="ORF">SAMN02745111_01376</name>
</gene>
<feature type="compositionally biased region" description="Polar residues" evidence="1">
    <location>
        <begin position="45"/>
        <end position="63"/>
    </location>
</feature>
<reference evidence="4 5" key="1">
    <citation type="submission" date="2017-02" db="EMBL/GenBank/DDBJ databases">
        <authorList>
            <person name="Peterson S.W."/>
        </authorList>
    </citation>
    <scope>NUCLEOTIDE SEQUENCE [LARGE SCALE GENOMIC DNA]</scope>
    <source>
        <strain evidence="4 5">ATCC 35992</strain>
    </source>
</reference>
<evidence type="ECO:0000256" key="2">
    <source>
        <dbReference type="SAM" id="SignalP"/>
    </source>
</evidence>
<feature type="region of interest" description="Disordered" evidence="1">
    <location>
        <begin position="25"/>
        <end position="88"/>
    </location>
</feature>
<feature type="signal peptide" evidence="2">
    <location>
        <begin position="1"/>
        <end position="22"/>
    </location>
</feature>
<keyword evidence="2" id="KW-0732">Signal</keyword>
<feature type="compositionally biased region" description="Polar residues" evidence="1">
    <location>
        <begin position="25"/>
        <end position="37"/>
    </location>
</feature>
<name>A0A1T4VQ44_9FIRM</name>